<dbReference type="Proteomes" id="UP001345013">
    <property type="component" value="Unassembled WGS sequence"/>
</dbReference>
<dbReference type="Pfam" id="PF00194">
    <property type="entry name" value="Carb_anhydrase"/>
    <property type="match status" value="1"/>
</dbReference>
<dbReference type="InterPro" id="IPR023561">
    <property type="entry name" value="Carbonic_anhydrase_a-class"/>
</dbReference>
<dbReference type="InterPro" id="IPR036398">
    <property type="entry name" value="CA_dom_sf"/>
</dbReference>
<comment type="caution">
    <text evidence="3">The sequence shown here is derived from an EMBL/GenBank/DDBJ whole genome shotgun (WGS) entry which is preliminary data.</text>
</comment>
<protein>
    <recommendedName>
        <fullName evidence="2">Alpha-carbonic anhydrase domain-containing protein</fullName>
    </recommendedName>
</protein>
<organism evidence="3 4">
    <name type="scientific">Lithohypha guttulata</name>
    <dbReference type="NCBI Taxonomy" id="1690604"/>
    <lineage>
        <taxon>Eukaryota</taxon>
        <taxon>Fungi</taxon>
        <taxon>Dikarya</taxon>
        <taxon>Ascomycota</taxon>
        <taxon>Pezizomycotina</taxon>
        <taxon>Eurotiomycetes</taxon>
        <taxon>Chaetothyriomycetidae</taxon>
        <taxon>Chaetothyriales</taxon>
        <taxon>Trichomeriaceae</taxon>
        <taxon>Lithohypha</taxon>
    </lineage>
</organism>
<evidence type="ECO:0000259" key="2">
    <source>
        <dbReference type="PROSITE" id="PS51144"/>
    </source>
</evidence>
<feature type="signal peptide" evidence="1">
    <location>
        <begin position="1"/>
        <end position="19"/>
    </location>
</feature>
<dbReference type="EMBL" id="JAVRRG010000100">
    <property type="protein sequence ID" value="KAK5086117.1"/>
    <property type="molecule type" value="Genomic_DNA"/>
</dbReference>
<dbReference type="PROSITE" id="PS51257">
    <property type="entry name" value="PROKAR_LIPOPROTEIN"/>
    <property type="match status" value="1"/>
</dbReference>
<keyword evidence="4" id="KW-1185">Reference proteome</keyword>
<dbReference type="PROSITE" id="PS51144">
    <property type="entry name" value="ALPHA_CA_2"/>
    <property type="match status" value="1"/>
</dbReference>
<feature type="chain" id="PRO_5046816372" description="Alpha-carbonic anhydrase domain-containing protein" evidence="1">
    <location>
        <begin position="20"/>
        <end position="281"/>
    </location>
</feature>
<keyword evidence="1" id="KW-0732">Signal</keyword>
<accession>A0ABR0K429</accession>
<dbReference type="InterPro" id="IPR041891">
    <property type="entry name" value="Alpha_CA_prokaryot-like"/>
</dbReference>
<dbReference type="PANTHER" id="PTHR18952">
    <property type="entry name" value="CARBONIC ANHYDRASE"/>
    <property type="match status" value="1"/>
</dbReference>
<evidence type="ECO:0000256" key="1">
    <source>
        <dbReference type="SAM" id="SignalP"/>
    </source>
</evidence>
<dbReference type="SMART" id="SM01057">
    <property type="entry name" value="Carb_anhydrase"/>
    <property type="match status" value="1"/>
</dbReference>
<reference evidence="3 4" key="1">
    <citation type="submission" date="2023-08" db="EMBL/GenBank/DDBJ databases">
        <title>Black Yeasts Isolated from many extreme environments.</title>
        <authorList>
            <person name="Coleine C."/>
            <person name="Stajich J.E."/>
            <person name="Selbmann L."/>
        </authorList>
    </citation>
    <scope>NUCLEOTIDE SEQUENCE [LARGE SCALE GENOMIC DNA]</scope>
    <source>
        <strain evidence="3 4">CCFEE 5885</strain>
    </source>
</reference>
<dbReference type="PANTHER" id="PTHR18952:SF274">
    <property type="entry name" value="ALPHA-CARBONIC ANHYDRASE DOMAIN-CONTAINING PROTEIN"/>
    <property type="match status" value="1"/>
</dbReference>
<dbReference type="SUPFAM" id="SSF51069">
    <property type="entry name" value="Carbonic anhydrase"/>
    <property type="match status" value="1"/>
</dbReference>
<sequence>MFFKGLALTSALGLSTVLACPDHDYHSQLKTQGLRIHKRQQGAPPNWTYDASIDWGRLSEDYSLCQTGTHQSPIPLTVNQGLSLRHNPIFNNYDMEAQGTFYNWGYGPAMTYAHPEGDYSALPSFTFEEEDGHNETVHLSGWHIHAPADHSVQGDKAKAELHLVHAGEEGHYRSVLAIRIDPGNVESTFLSNMPELISYRHTEERVNTTSNPRLALDEVSHFNQFWTYKGSLTSPPCTEGVRWYMARNIMFASDDQMQQLLNASHFSSRAEQQVWRHQINV</sequence>
<feature type="domain" description="Alpha-carbonic anhydrase" evidence="2">
    <location>
        <begin position="45"/>
        <end position="281"/>
    </location>
</feature>
<dbReference type="InterPro" id="IPR001148">
    <property type="entry name" value="CA_dom"/>
</dbReference>
<dbReference type="CDD" id="cd03124">
    <property type="entry name" value="alpha_CA_prokaryotic_like"/>
    <property type="match status" value="1"/>
</dbReference>
<evidence type="ECO:0000313" key="3">
    <source>
        <dbReference type="EMBL" id="KAK5086117.1"/>
    </source>
</evidence>
<gene>
    <name evidence="3" type="ORF">LTR24_007048</name>
</gene>
<dbReference type="Gene3D" id="3.10.200.10">
    <property type="entry name" value="Alpha carbonic anhydrase"/>
    <property type="match status" value="1"/>
</dbReference>
<evidence type="ECO:0000313" key="4">
    <source>
        <dbReference type="Proteomes" id="UP001345013"/>
    </source>
</evidence>
<proteinExistence type="predicted"/>
<name>A0ABR0K429_9EURO</name>